<evidence type="ECO:0000256" key="8">
    <source>
        <dbReference type="ARBA" id="ARBA00023170"/>
    </source>
</evidence>
<evidence type="ECO:0000259" key="12">
    <source>
        <dbReference type="Pfam" id="PF00593"/>
    </source>
</evidence>
<comment type="subcellular location">
    <subcellularLocation>
        <location evidence="1 10">Cell outer membrane</location>
        <topology evidence="1 10">Multi-pass membrane protein</topology>
    </subcellularLocation>
</comment>
<evidence type="ECO:0000256" key="2">
    <source>
        <dbReference type="ARBA" id="ARBA00022448"/>
    </source>
</evidence>
<dbReference type="RefSeq" id="WP_085773441.1">
    <property type="nucleotide sequence ID" value="NZ_AP027149.1"/>
</dbReference>
<evidence type="ECO:0000256" key="10">
    <source>
        <dbReference type="PROSITE-ProRule" id="PRU01360"/>
    </source>
</evidence>
<accession>A0A1W6N0D2</accession>
<dbReference type="Pfam" id="PF00593">
    <property type="entry name" value="TonB_dep_Rec_b-barrel"/>
    <property type="match status" value="1"/>
</dbReference>
<dbReference type="GO" id="GO:0015344">
    <property type="term" value="F:siderophore uptake transmembrane transporter activity"/>
    <property type="evidence" value="ECO:0007669"/>
    <property type="project" value="TreeGrafter"/>
</dbReference>
<dbReference type="EMBL" id="CP019948">
    <property type="protein sequence ID" value="ARN83297.1"/>
    <property type="molecule type" value="Genomic_DNA"/>
</dbReference>
<evidence type="ECO:0000256" key="6">
    <source>
        <dbReference type="ARBA" id="ARBA00023077"/>
    </source>
</evidence>
<evidence type="ECO:0000256" key="1">
    <source>
        <dbReference type="ARBA" id="ARBA00004571"/>
    </source>
</evidence>
<evidence type="ECO:0000256" key="3">
    <source>
        <dbReference type="ARBA" id="ARBA00022452"/>
    </source>
</evidence>
<keyword evidence="6" id="KW-0798">TonB box</keyword>
<reference evidence="13 14" key="1">
    <citation type="submission" date="2017-02" db="EMBL/GenBank/DDBJ databases">
        <authorList>
            <person name="Peterson S.W."/>
        </authorList>
    </citation>
    <scope>NUCLEOTIDE SEQUENCE [LARGE SCALE GENOMIC DNA]</scope>
    <source>
        <strain evidence="13 14">S285</strain>
    </source>
</reference>
<dbReference type="GO" id="GO:0009279">
    <property type="term" value="C:cell outer membrane"/>
    <property type="evidence" value="ECO:0007669"/>
    <property type="project" value="UniProtKB-SubCell"/>
</dbReference>
<protein>
    <recommendedName>
        <fullName evidence="12">TonB-dependent receptor-like beta-barrel domain-containing protein</fullName>
    </recommendedName>
</protein>
<dbReference type="Gene3D" id="2.40.170.20">
    <property type="entry name" value="TonB-dependent receptor, beta-barrel domain"/>
    <property type="match status" value="1"/>
</dbReference>
<dbReference type="GO" id="GO:0044718">
    <property type="term" value="P:siderophore transmembrane transport"/>
    <property type="evidence" value="ECO:0007669"/>
    <property type="project" value="TreeGrafter"/>
</dbReference>
<dbReference type="InterPro" id="IPR000531">
    <property type="entry name" value="Beta-barrel_TonB"/>
</dbReference>
<dbReference type="PANTHER" id="PTHR30069">
    <property type="entry name" value="TONB-DEPENDENT OUTER MEMBRANE RECEPTOR"/>
    <property type="match status" value="1"/>
</dbReference>
<dbReference type="InterPro" id="IPR039426">
    <property type="entry name" value="TonB-dep_rcpt-like"/>
</dbReference>
<dbReference type="KEGG" id="mbry:B1812_02240"/>
<keyword evidence="5" id="KW-0732">Signal</keyword>
<dbReference type="Gene3D" id="2.170.130.10">
    <property type="entry name" value="TonB-dependent receptor, plug domain"/>
    <property type="match status" value="1"/>
</dbReference>
<comment type="similarity">
    <text evidence="10">Belongs to the TonB-dependent receptor family.</text>
</comment>
<dbReference type="SUPFAM" id="SSF56935">
    <property type="entry name" value="Porins"/>
    <property type="match status" value="1"/>
</dbReference>
<evidence type="ECO:0000256" key="4">
    <source>
        <dbReference type="ARBA" id="ARBA00022692"/>
    </source>
</evidence>
<keyword evidence="3 10" id="KW-1134">Transmembrane beta strand</keyword>
<keyword evidence="9 10" id="KW-0998">Cell outer membrane</keyword>
<keyword evidence="4 10" id="KW-0812">Transmembrane</keyword>
<keyword evidence="2 10" id="KW-0813">Transport</keyword>
<dbReference type="AlphaFoldDB" id="A0A1W6N0D2"/>
<evidence type="ECO:0000313" key="13">
    <source>
        <dbReference type="EMBL" id="ARN83297.1"/>
    </source>
</evidence>
<keyword evidence="8" id="KW-0675">Receptor</keyword>
<dbReference type="STRING" id="655015.B1812_02240"/>
<dbReference type="OrthoDB" id="9764669at2"/>
<organism evidence="13 14">
    <name type="scientific">Methylocystis bryophila</name>
    <dbReference type="NCBI Taxonomy" id="655015"/>
    <lineage>
        <taxon>Bacteria</taxon>
        <taxon>Pseudomonadati</taxon>
        <taxon>Pseudomonadota</taxon>
        <taxon>Alphaproteobacteria</taxon>
        <taxon>Hyphomicrobiales</taxon>
        <taxon>Methylocystaceae</taxon>
        <taxon>Methylocystis</taxon>
    </lineage>
</organism>
<evidence type="ECO:0000313" key="14">
    <source>
        <dbReference type="Proteomes" id="UP000193978"/>
    </source>
</evidence>
<keyword evidence="7 10" id="KW-0472">Membrane</keyword>
<dbReference type="PROSITE" id="PS52016">
    <property type="entry name" value="TONB_DEPENDENT_REC_3"/>
    <property type="match status" value="1"/>
</dbReference>
<feature type="domain" description="TonB-dependent receptor-like beta-barrel" evidence="12">
    <location>
        <begin position="313"/>
        <end position="723"/>
    </location>
</feature>
<keyword evidence="14" id="KW-1185">Reference proteome</keyword>
<gene>
    <name evidence="13" type="ORF">B1812_02240</name>
</gene>
<sequence>MKFRRPPRELGLTLLANALISVEAAAQTALPDITVQHKPSARAKPQVGRAASIPKPHPGGQKHIAAALRPAPQPNSPVRAPTPPPLAASTLDQKMRNLDAAREAMLPKTGASVYTLGRETIENLPQGDNTPIDKVLLQAPGVAADSAIGGPNGFHVRNEYGNVQYRINGVLLPEGVGGLGPVLDTSFVGRLSLLTGALPAQYGLRTAAVIDITSRTFSENSGSLSAYGGSRETITPSVHYGGVSGDTQYFFAARGRWSALGLENATQSFDAAHDHTEQGKYFAYLATLLGDETRLSFFSGAATSNFQIPNDPGQTPMGDFGPSVYPSSTLNENLCDRFEFNVAALQTKAGELDAQAALFQRHAHVHFAPDVFGDLVFNDVASNVTRDSDLYGGQIDASYRLSDAHRLRGGFSFSAERTQVTNMSAVLPADPTTGAIAPTPFGITDYNAKTGWNVGGYLQHEWKLSEQLTLNAGARFDQLYQFVDANQLSPRFGLVFKPTADTSFHAGWARYFTPPMQSQAVSSNIALFTNTTNQADVPFDSPVKPERANYVDVGVDQKLTPNLRIGLDAYAKVAWNLLDDGQFGEAYVLTQFNSARSYTKGIELKSAYQQGDFKAYGNFAVGTARSKDVTTNQYLLDAITFVYLLDNYHNTDDSQFMTASAGASYKWDKTLFATSMTYGSGLRSGFANMDHVPAYFVVNLGASRELELVPQTKPLTARFDIINVTDRKYELRSGTGVGVFAPQYGARRGFFVGLSQKL</sequence>
<dbReference type="InterPro" id="IPR036942">
    <property type="entry name" value="Beta-barrel_TonB_sf"/>
</dbReference>
<evidence type="ECO:0000256" key="9">
    <source>
        <dbReference type="ARBA" id="ARBA00023237"/>
    </source>
</evidence>
<dbReference type="PANTHER" id="PTHR30069:SF29">
    <property type="entry name" value="HEMOGLOBIN AND HEMOGLOBIN-HAPTOGLOBIN-BINDING PROTEIN 1-RELATED"/>
    <property type="match status" value="1"/>
</dbReference>
<evidence type="ECO:0000256" key="5">
    <source>
        <dbReference type="ARBA" id="ARBA00022729"/>
    </source>
</evidence>
<name>A0A1W6N0D2_9HYPH</name>
<proteinExistence type="inferred from homology"/>
<evidence type="ECO:0000256" key="7">
    <source>
        <dbReference type="ARBA" id="ARBA00023136"/>
    </source>
</evidence>
<dbReference type="Proteomes" id="UP000193978">
    <property type="component" value="Chromosome"/>
</dbReference>
<dbReference type="InterPro" id="IPR037066">
    <property type="entry name" value="Plug_dom_sf"/>
</dbReference>
<evidence type="ECO:0000256" key="11">
    <source>
        <dbReference type="SAM" id="MobiDB-lite"/>
    </source>
</evidence>
<feature type="region of interest" description="Disordered" evidence="11">
    <location>
        <begin position="37"/>
        <end position="63"/>
    </location>
</feature>